<evidence type="ECO:0000313" key="3">
    <source>
        <dbReference type="Proteomes" id="UP000638353"/>
    </source>
</evidence>
<organism evidence="2 3">
    <name type="scientific">Streptomyces finlayi</name>
    <dbReference type="NCBI Taxonomy" id="67296"/>
    <lineage>
        <taxon>Bacteria</taxon>
        <taxon>Bacillati</taxon>
        <taxon>Actinomycetota</taxon>
        <taxon>Actinomycetes</taxon>
        <taxon>Kitasatosporales</taxon>
        <taxon>Streptomycetaceae</taxon>
        <taxon>Streptomyces</taxon>
    </lineage>
</organism>
<proteinExistence type="predicted"/>
<protein>
    <submittedName>
        <fullName evidence="2">Uncharacterized protein</fullName>
    </submittedName>
</protein>
<accession>A0A918WSQ2</accession>
<dbReference type="AlphaFoldDB" id="A0A918WSQ2"/>
<dbReference type="Proteomes" id="UP000638353">
    <property type="component" value="Unassembled WGS sequence"/>
</dbReference>
<name>A0A918WSQ2_9ACTN</name>
<reference evidence="2" key="1">
    <citation type="journal article" date="2014" name="Int. J. Syst. Evol. Microbiol.">
        <title>Complete genome sequence of Corynebacterium casei LMG S-19264T (=DSM 44701T), isolated from a smear-ripened cheese.</title>
        <authorList>
            <consortium name="US DOE Joint Genome Institute (JGI-PGF)"/>
            <person name="Walter F."/>
            <person name="Albersmeier A."/>
            <person name="Kalinowski J."/>
            <person name="Ruckert C."/>
        </authorList>
    </citation>
    <scope>NUCLEOTIDE SEQUENCE</scope>
    <source>
        <strain evidence="2">JCM 4637</strain>
    </source>
</reference>
<evidence type="ECO:0000313" key="2">
    <source>
        <dbReference type="EMBL" id="GHC79290.1"/>
    </source>
</evidence>
<dbReference type="EMBL" id="BMVC01000001">
    <property type="protein sequence ID" value="GHC79290.1"/>
    <property type="molecule type" value="Genomic_DNA"/>
</dbReference>
<feature type="region of interest" description="Disordered" evidence="1">
    <location>
        <begin position="1"/>
        <end position="21"/>
    </location>
</feature>
<evidence type="ECO:0000256" key="1">
    <source>
        <dbReference type="SAM" id="MobiDB-lite"/>
    </source>
</evidence>
<gene>
    <name evidence="2" type="ORF">GCM10010334_05410</name>
</gene>
<reference evidence="2" key="2">
    <citation type="submission" date="2020-09" db="EMBL/GenBank/DDBJ databases">
        <authorList>
            <person name="Sun Q."/>
            <person name="Ohkuma M."/>
        </authorList>
    </citation>
    <scope>NUCLEOTIDE SEQUENCE</scope>
    <source>
        <strain evidence="2">JCM 4637</strain>
    </source>
</reference>
<comment type="caution">
    <text evidence="2">The sequence shown here is derived from an EMBL/GenBank/DDBJ whole genome shotgun (WGS) entry which is preliminary data.</text>
</comment>
<sequence>MVADLPNGTRGDGPVPRVPSWGAVMRSGEEKEWAAPPCRAADGAVVRRPRCGSPCDGPVVAAAPGFLTSRGAALAEAGATHSERFPNV</sequence>